<sequence length="671" mass="72770">MGSYEYYGAGGGASRAAGRTGWFVAEASSPPGRFPDCSAEDKSIAMIASTFPADALSPADFDYSPFTTDTEADYEHTPAMPILPDMPTRSRRLLENLGSAPIMPQPARRQQQQQQQQHARSASEALYRDRMEGPRHGSPAGDPYADQSAALRQGRKAQNSSLPKSSQKKYFFPVKQILLTRDPKDRSISGNGLGMKVVGGKVIPGSNGVLGAYVAKVYAGGVVETLGEVNEGRSPELRDTLPGAVSRYQRDQVLEWNGVPLTGKTYEEVQRIIASSTDEVEVVIRSDFNMLEGGRRTPRPGGLAPSKPARSSRALDYDRGLDASPDESSEAPPGALSPGCGVSQSGSPLPRDSLAPTLSKCSKLQACYDIKAAILYVTIVQARRLATARDSSDLPDPFVTCFLLPRRTLETQRRSRCVPRCSSPVWKQTMVYPEVPPDELKRSFLQVSVWNSHLAGCDEFLGEVVIHLSDSGVLDEQSHWYKLHMHDESRYPRSGVPGFGSPGIGKMARISAGAKIGCSDSTEEFRKGVLVIGNQNRRNRVPIFPTSNLTAHPETARGPPGLSGACPGVEPHNDEGSRPGASLGARPFGRPGRAPIAQRWTRHRGVDPGARQGRRLSSPESSVRSSMRLSLYAHGRTLRRSATTAQWRRRRPLAACASTKGAHADMVTKTM</sequence>
<dbReference type="EC" id="2.7.1.154" evidence="6"/>
<dbReference type="VEuPathDB" id="VectorBase:ISCI022399"/>
<dbReference type="AlphaFoldDB" id="B7QGI8"/>
<dbReference type="GO" id="GO:0016020">
    <property type="term" value="C:membrane"/>
    <property type="evidence" value="ECO:0007669"/>
    <property type="project" value="InterPro"/>
</dbReference>
<dbReference type="EMBL" id="ABJB010633251">
    <property type="status" value="NOT_ANNOTATED_CDS"/>
    <property type="molecule type" value="Genomic_DNA"/>
</dbReference>
<dbReference type="GO" id="GO:0035005">
    <property type="term" value="F:1-phosphatidylinositol-4-phosphate 3-kinase activity"/>
    <property type="evidence" value="ECO:0007669"/>
    <property type="project" value="UniProtKB-EC"/>
</dbReference>
<accession>B7QGI8</accession>
<feature type="region of interest" description="Disordered" evidence="3">
    <location>
        <begin position="67"/>
        <end position="87"/>
    </location>
</feature>
<dbReference type="PANTHER" id="PTHR12157:SF21">
    <property type="entry name" value="RAB3 INTERACTING MOLECULE, ISOFORM F"/>
    <property type="match status" value="1"/>
</dbReference>
<evidence type="ECO:0000256" key="2">
    <source>
        <dbReference type="ARBA" id="ARBA00034103"/>
    </source>
</evidence>
<dbReference type="PANTHER" id="PTHR12157">
    <property type="entry name" value="REGULATING SYNAPTIC MEMBRANE EXOCYTOSIS PROTEIN"/>
    <property type="match status" value="1"/>
</dbReference>
<dbReference type="InterPro" id="IPR000008">
    <property type="entry name" value="C2_dom"/>
</dbReference>
<gene>
    <name evidence="6" type="ORF">IscW_ISCW022399</name>
</gene>
<dbReference type="InterPro" id="IPR035892">
    <property type="entry name" value="C2_domain_sf"/>
</dbReference>
<dbReference type="GO" id="GO:0045202">
    <property type="term" value="C:synapse"/>
    <property type="evidence" value="ECO:0007669"/>
    <property type="project" value="UniProtKB-SubCell"/>
</dbReference>
<reference evidence="7" key="2">
    <citation type="submission" date="2020-05" db="UniProtKB">
        <authorList>
            <consortium name="EnsemblMetazoa"/>
        </authorList>
    </citation>
    <scope>IDENTIFICATION</scope>
    <source>
        <strain evidence="7">wikel</strain>
    </source>
</reference>
<feature type="domain" description="PDZ" evidence="5">
    <location>
        <begin position="176"/>
        <end position="288"/>
    </location>
</feature>
<keyword evidence="6" id="KW-0808">Transferase</keyword>
<dbReference type="STRING" id="6945.B7QGI8"/>
<feature type="compositionally biased region" description="Basic and acidic residues" evidence="3">
    <location>
        <begin position="126"/>
        <end position="135"/>
    </location>
</feature>
<dbReference type="CDD" id="cd04031">
    <property type="entry name" value="C2A_RIM1alpha"/>
    <property type="match status" value="1"/>
</dbReference>
<proteinExistence type="predicted"/>
<dbReference type="VEuPathDB" id="VectorBase:ISCP_017517"/>
<dbReference type="InterPro" id="IPR039032">
    <property type="entry name" value="Rim-like"/>
</dbReference>
<dbReference type="PaxDb" id="6945-B7QGI8"/>
<reference evidence="6 8" key="1">
    <citation type="submission" date="2008-03" db="EMBL/GenBank/DDBJ databases">
        <title>Annotation of Ixodes scapularis.</title>
        <authorList>
            <consortium name="Ixodes scapularis Genome Project Consortium"/>
            <person name="Caler E."/>
            <person name="Hannick L.I."/>
            <person name="Bidwell S."/>
            <person name="Joardar V."/>
            <person name="Thiagarajan M."/>
            <person name="Amedeo P."/>
            <person name="Galinsky K.J."/>
            <person name="Schobel S."/>
            <person name="Inman J."/>
            <person name="Hostetler J."/>
            <person name="Miller J."/>
            <person name="Hammond M."/>
            <person name="Megy K."/>
            <person name="Lawson D."/>
            <person name="Kodira C."/>
            <person name="Sutton G."/>
            <person name="Meyer J."/>
            <person name="Hill C.A."/>
            <person name="Birren B."/>
            <person name="Nene V."/>
            <person name="Collins F."/>
            <person name="Alarcon-Chaidez F."/>
            <person name="Wikel S."/>
            <person name="Strausberg R."/>
        </authorList>
    </citation>
    <scope>NUCLEOTIDE SEQUENCE [LARGE SCALE GENOMIC DNA]</scope>
    <source>
        <strain evidence="8">Wikel</strain>
        <strain evidence="6">Wikel colony</strain>
    </source>
</reference>
<evidence type="ECO:0000313" key="8">
    <source>
        <dbReference type="Proteomes" id="UP000001555"/>
    </source>
</evidence>
<dbReference type="Proteomes" id="UP000001555">
    <property type="component" value="Unassembled WGS sequence"/>
</dbReference>
<dbReference type="GO" id="GO:0031267">
    <property type="term" value="F:small GTPase binding"/>
    <property type="evidence" value="ECO:0007669"/>
    <property type="project" value="InterPro"/>
</dbReference>
<dbReference type="OrthoDB" id="67688at2759"/>
<dbReference type="Gene3D" id="2.30.42.10">
    <property type="match status" value="1"/>
</dbReference>
<feature type="region of interest" description="Disordered" evidence="3">
    <location>
        <begin position="563"/>
        <end position="625"/>
    </location>
</feature>
<dbReference type="SMART" id="SM00239">
    <property type="entry name" value="C2"/>
    <property type="match status" value="1"/>
</dbReference>
<dbReference type="PROSITE" id="PS50004">
    <property type="entry name" value="C2"/>
    <property type="match status" value="1"/>
</dbReference>
<dbReference type="EMBL" id="DS931786">
    <property type="protein sequence ID" value="EEC17960.1"/>
    <property type="molecule type" value="Genomic_DNA"/>
</dbReference>
<feature type="compositionally biased region" description="Polar residues" evidence="3">
    <location>
        <begin position="156"/>
        <end position="165"/>
    </location>
</feature>
<dbReference type="Gene3D" id="2.60.40.150">
    <property type="entry name" value="C2 domain"/>
    <property type="match status" value="1"/>
</dbReference>
<dbReference type="InterPro" id="IPR001478">
    <property type="entry name" value="PDZ"/>
</dbReference>
<feature type="domain" description="C2" evidence="4">
    <location>
        <begin position="350"/>
        <end position="481"/>
    </location>
</feature>
<dbReference type="InParanoid" id="B7QGI8"/>
<keyword evidence="8" id="KW-1185">Reference proteome</keyword>
<dbReference type="InterPro" id="IPR036034">
    <property type="entry name" value="PDZ_sf"/>
</dbReference>
<protein>
    <submittedName>
        <fullName evidence="6 7">Piccolo, putative</fullName>
        <ecNumber evidence="6">2.7.1.154</ecNumber>
    </submittedName>
</protein>
<feature type="region of interest" description="Disordered" evidence="3">
    <location>
        <begin position="291"/>
        <end position="351"/>
    </location>
</feature>
<dbReference type="EnsemblMetazoa" id="ISCW022399-RA">
    <property type="protein sequence ID" value="ISCW022399-PA"/>
    <property type="gene ID" value="ISCW022399"/>
</dbReference>
<dbReference type="EMBL" id="ABJB010622289">
    <property type="status" value="NOT_ANNOTATED_CDS"/>
    <property type="molecule type" value="Genomic_DNA"/>
</dbReference>
<evidence type="ECO:0000256" key="3">
    <source>
        <dbReference type="SAM" id="MobiDB-lite"/>
    </source>
</evidence>
<comment type="subcellular location">
    <subcellularLocation>
        <location evidence="2">Synapse</location>
    </subcellularLocation>
</comment>
<dbReference type="PROSITE" id="PS50106">
    <property type="entry name" value="PDZ"/>
    <property type="match status" value="1"/>
</dbReference>
<evidence type="ECO:0000256" key="1">
    <source>
        <dbReference type="ARBA" id="ARBA00023018"/>
    </source>
</evidence>
<dbReference type="SUPFAM" id="SSF49562">
    <property type="entry name" value="C2 domain (Calcium/lipid-binding domain, CaLB)"/>
    <property type="match status" value="1"/>
</dbReference>
<dbReference type="CDD" id="cd06714">
    <property type="entry name" value="PDZ_RIM-like"/>
    <property type="match status" value="1"/>
</dbReference>
<dbReference type="GO" id="GO:0006887">
    <property type="term" value="P:exocytosis"/>
    <property type="evidence" value="ECO:0007669"/>
    <property type="project" value="InterPro"/>
</dbReference>
<dbReference type="EMBL" id="ABJB010716608">
    <property type="status" value="NOT_ANNOTATED_CDS"/>
    <property type="molecule type" value="Genomic_DNA"/>
</dbReference>
<dbReference type="VEuPathDB" id="VectorBase:ISCP_030738"/>
<dbReference type="VEuPathDB" id="VectorBase:ISCW022399"/>
<evidence type="ECO:0000313" key="7">
    <source>
        <dbReference type="EnsemblMetazoa" id="ISCW022399-PA"/>
    </source>
</evidence>
<dbReference type="SUPFAM" id="SSF50156">
    <property type="entry name" value="PDZ domain-like"/>
    <property type="match status" value="1"/>
</dbReference>
<keyword evidence="1" id="KW-0770">Synapse</keyword>
<dbReference type="HOGENOM" id="CLU_409573_0_0_1"/>
<evidence type="ECO:0000259" key="5">
    <source>
        <dbReference type="PROSITE" id="PS50106"/>
    </source>
</evidence>
<feature type="compositionally biased region" description="Low complexity" evidence="3">
    <location>
        <begin position="615"/>
        <end position="625"/>
    </location>
</feature>
<organism>
    <name type="scientific">Ixodes scapularis</name>
    <name type="common">Black-legged tick</name>
    <name type="synonym">Deer tick</name>
    <dbReference type="NCBI Taxonomy" id="6945"/>
    <lineage>
        <taxon>Eukaryota</taxon>
        <taxon>Metazoa</taxon>
        <taxon>Ecdysozoa</taxon>
        <taxon>Arthropoda</taxon>
        <taxon>Chelicerata</taxon>
        <taxon>Arachnida</taxon>
        <taxon>Acari</taxon>
        <taxon>Parasitiformes</taxon>
        <taxon>Ixodida</taxon>
        <taxon>Ixodoidea</taxon>
        <taxon>Ixodidae</taxon>
        <taxon>Ixodinae</taxon>
        <taxon>Ixodes</taxon>
    </lineage>
</organism>
<dbReference type="Pfam" id="PF00168">
    <property type="entry name" value="C2"/>
    <property type="match status" value="1"/>
</dbReference>
<feature type="region of interest" description="Disordered" evidence="3">
    <location>
        <begin position="104"/>
        <end position="165"/>
    </location>
</feature>
<dbReference type="SMART" id="SM00228">
    <property type="entry name" value="PDZ"/>
    <property type="match status" value="1"/>
</dbReference>
<evidence type="ECO:0000313" key="6">
    <source>
        <dbReference type="EMBL" id="EEC17960.1"/>
    </source>
</evidence>
<evidence type="ECO:0000259" key="4">
    <source>
        <dbReference type="PROSITE" id="PS50004"/>
    </source>
</evidence>
<name>B7QGI8_IXOSC</name>